<dbReference type="AlphaFoldDB" id="A0A1D2V9C5"/>
<gene>
    <name evidence="2" type="ORF">ASCRUDRAFT_40012</name>
</gene>
<dbReference type="Pfam" id="PF01042">
    <property type="entry name" value="Ribonuc_L-PSP"/>
    <property type="match status" value="1"/>
</dbReference>
<evidence type="ECO:0000313" key="3">
    <source>
        <dbReference type="Proteomes" id="UP000095038"/>
    </source>
</evidence>
<dbReference type="FunFam" id="3.30.1330.40:FF:000001">
    <property type="entry name" value="L-PSP family endoribonuclease"/>
    <property type="match status" value="1"/>
</dbReference>
<dbReference type="NCBIfam" id="TIGR00004">
    <property type="entry name" value="Rid family detoxifying hydrolase"/>
    <property type="match status" value="1"/>
</dbReference>
<evidence type="ECO:0000256" key="1">
    <source>
        <dbReference type="ARBA" id="ARBA00010552"/>
    </source>
</evidence>
<dbReference type="EMBL" id="KV454495">
    <property type="protein sequence ID" value="ODV58105.1"/>
    <property type="molecule type" value="Genomic_DNA"/>
</dbReference>
<dbReference type="InterPro" id="IPR006056">
    <property type="entry name" value="RidA"/>
</dbReference>
<dbReference type="PANTHER" id="PTHR11803">
    <property type="entry name" value="2-IMINOBUTANOATE/2-IMINOPROPANOATE DEAMINASE RIDA"/>
    <property type="match status" value="1"/>
</dbReference>
<protein>
    <submittedName>
        <fullName evidence="2">Putative L-PSP endoribonuclease family protein</fullName>
    </submittedName>
</protein>
<accession>A0A1D2V9C5</accession>
<sequence length="126" mass="13640">MTTLTSIYPPGAPPPAAPYSPAVKAGNMIFVSGQIPINSKGEILEGTIGEKTELILDNIQLILKGANSDLTKIAKVNIFLTDMAFFSEINKVYVTYFTDFKPARSCVAVKELPLGVDIEIECIAFE</sequence>
<name>A0A1D2V9C5_9ASCO</name>
<dbReference type="PANTHER" id="PTHR11803:SF58">
    <property type="entry name" value="PROTEIN HMF1-RELATED"/>
    <property type="match status" value="1"/>
</dbReference>
<keyword evidence="3" id="KW-1185">Reference proteome</keyword>
<dbReference type="CDD" id="cd00448">
    <property type="entry name" value="YjgF_YER057c_UK114_family"/>
    <property type="match status" value="1"/>
</dbReference>
<dbReference type="InParanoid" id="A0A1D2V9C5"/>
<dbReference type="GeneID" id="30964619"/>
<dbReference type="FunCoup" id="A0A1D2V9C5">
    <property type="interactions" value="550"/>
</dbReference>
<dbReference type="InterPro" id="IPR006175">
    <property type="entry name" value="YjgF/YER057c/UK114"/>
</dbReference>
<dbReference type="STRING" id="1344418.A0A1D2V9C5"/>
<evidence type="ECO:0000313" key="2">
    <source>
        <dbReference type="EMBL" id="ODV58105.1"/>
    </source>
</evidence>
<dbReference type="OrthoDB" id="309640at2759"/>
<reference evidence="3" key="1">
    <citation type="submission" date="2016-05" db="EMBL/GenBank/DDBJ databases">
        <title>Comparative genomics of biotechnologically important yeasts.</title>
        <authorList>
            <consortium name="DOE Joint Genome Institute"/>
            <person name="Riley R."/>
            <person name="Haridas S."/>
            <person name="Wolfe K.H."/>
            <person name="Lopes M.R."/>
            <person name="Hittinger C.T."/>
            <person name="Goker M."/>
            <person name="Salamov A."/>
            <person name="Wisecaver J."/>
            <person name="Long T.M."/>
            <person name="Aerts A.L."/>
            <person name="Barry K."/>
            <person name="Choi C."/>
            <person name="Clum A."/>
            <person name="Coughlan A.Y."/>
            <person name="Deshpande S."/>
            <person name="Douglass A.P."/>
            <person name="Hanson S.J."/>
            <person name="Klenk H.-P."/>
            <person name="Labutti K."/>
            <person name="Lapidus A."/>
            <person name="Lindquist E."/>
            <person name="Lipzen A."/>
            <person name="Meier-Kolthoff J.P."/>
            <person name="Ohm R.A."/>
            <person name="Otillar R.P."/>
            <person name="Pangilinan J."/>
            <person name="Peng Y."/>
            <person name="Rokas A."/>
            <person name="Rosa C.A."/>
            <person name="Scheuner C."/>
            <person name="Sibirny A.A."/>
            <person name="Slot J.C."/>
            <person name="Stielow J.B."/>
            <person name="Sun H."/>
            <person name="Kurtzman C.P."/>
            <person name="Blackwell M."/>
            <person name="Grigoriev I.V."/>
            <person name="Jeffries T.W."/>
        </authorList>
    </citation>
    <scope>NUCLEOTIDE SEQUENCE [LARGE SCALE GENOMIC DNA]</scope>
    <source>
        <strain evidence="3">DSM 1968</strain>
    </source>
</reference>
<dbReference type="InterPro" id="IPR035959">
    <property type="entry name" value="RutC-like_sf"/>
</dbReference>
<dbReference type="Proteomes" id="UP000095038">
    <property type="component" value="Unassembled WGS sequence"/>
</dbReference>
<dbReference type="Gene3D" id="3.30.1330.40">
    <property type="entry name" value="RutC-like"/>
    <property type="match status" value="1"/>
</dbReference>
<dbReference type="RefSeq" id="XP_020044412.1">
    <property type="nucleotide sequence ID" value="XM_020190983.1"/>
</dbReference>
<dbReference type="GO" id="GO:0005829">
    <property type="term" value="C:cytosol"/>
    <property type="evidence" value="ECO:0007669"/>
    <property type="project" value="TreeGrafter"/>
</dbReference>
<comment type="similarity">
    <text evidence="1">Belongs to the RutC family.</text>
</comment>
<dbReference type="PROSITE" id="PS01094">
    <property type="entry name" value="UPF0076"/>
    <property type="match status" value="1"/>
</dbReference>
<dbReference type="GO" id="GO:0005739">
    <property type="term" value="C:mitochondrion"/>
    <property type="evidence" value="ECO:0007669"/>
    <property type="project" value="TreeGrafter"/>
</dbReference>
<dbReference type="InterPro" id="IPR019897">
    <property type="entry name" value="RidA_CS"/>
</dbReference>
<organism evidence="2 3">
    <name type="scientific">Ascoidea rubescens DSM 1968</name>
    <dbReference type="NCBI Taxonomy" id="1344418"/>
    <lineage>
        <taxon>Eukaryota</taxon>
        <taxon>Fungi</taxon>
        <taxon>Dikarya</taxon>
        <taxon>Ascomycota</taxon>
        <taxon>Saccharomycotina</taxon>
        <taxon>Saccharomycetes</taxon>
        <taxon>Ascoideaceae</taxon>
        <taxon>Ascoidea</taxon>
    </lineage>
</organism>
<dbReference type="GO" id="GO:0019239">
    <property type="term" value="F:deaminase activity"/>
    <property type="evidence" value="ECO:0007669"/>
    <property type="project" value="TreeGrafter"/>
</dbReference>
<proteinExistence type="inferred from homology"/>
<dbReference type="SUPFAM" id="SSF55298">
    <property type="entry name" value="YjgF-like"/>
    <property type="match status" value="1"/>
</dbReference>